<evidence type="ECO:0000313" key="1">
    <source>
        <dbReference type="EMBL" id="KAJ0084955.1"/>
    </source>
</evidence>
<organism evidence="1 2">
    <name type="scientific">Pistacia atlantica</name>
    <dbReference type="NCBI Taxonomy" id="434234"/>
    <lineage>
        <taxon>Eukaryota</taxon>
        <taxon>Viridiplantae</taxon>
        <taxon>Streptophyta</taxon>
        <taxon>Embryophyta</taxon>
        <taxon>Tracheophyta</taxon>
        <taxon>Spermatophyta</taxon>
        <taxon>Magnoliopsida</taxon>
        <taxon>eudicotyledons</taxon>
        <taxon>Gunneridae</taxon>
        <taxon>Pentapetalae</taxon>
        <taxon>rosids</taxon>
        <taxon>malvids</taxon>
        <taxon>Sapindales</taxon>
        <taxon>Anacardiaceae</taxon>
        <taxon>Pistacia</taxon>
    </lineage>
</organism>
<evidence type="ECO:0000313" key="2">
    <source>
        <dbReference type="Proteomes" id="UP001164250"/>
    </source>
</evidence>
<protein>
    <submittedName>
        <fullName evidence="1">Uncharacterized protein</fullName>
    </submittedName>
</protein>
<gene>
    <name evidence="1" type="ORF">Patl1_31260</name>
</gene>
<reference evidence="2" key="1">
    <citation type="journal article" date="2023" name="G3 (Bethesda)">
        <title>Genome assembly and association tests identify interacting loci associated with vigor, precocity, and sex in interspecific pistachio rootstocks.</title>
        <authorList>
            <person name="Palmer W."/>
            <person name="Jacygrad E."/>
            <person name="Sagayaradj S."/>
            <person name="Cavanaugh K."/>
            <person name="Han R."/>
            <person name="Bertier L."/>
            <person name="Beede B."/>
            <person name="Kafkas S."/>
            <person name="Golino D."/>
            <person name="Preece J."/>
            <person name="Michelmore R."/>
        </authorList>
    </citation>
    <scope>NUCLEOTIDE SEQUENCE [LARGE SCALE GENOMIC DNA]</scope>
</reference>
<dbReference type="EMBL" id="CM047907">
    <property type="protein sequence ID" value="KAJ0084955.1"/>
    <property type="molecule type" value="Genomic_DNA"/>
</dbReference>
<keyword evidence="2" id="KW-1185">Reference proteome</keyword>
<dbReference type="Proteomes" id="UP001164250">
    <property type="component" value="Chromosome 11"/>
</dbReference>
<comment type="caution">
    <text evidence="1">The sequence shown here is derived from an EMBL/GenBank/DDBJ whole genome shotgun (WGS) entry which is preliminary data.</text>
</comment>
<proteinExistence type="predicted"/>
<accession>A0ACC1ADB3</accession>
<name>A0ACC1ADB3_9ROSI</name>
<sequence>MPNYGVLAAFIPFLVGVLQLHVQRNDSLFETHPLNMWIFLVTTIIHYGVLAAEWKFKLQYQSHSQASNAIGFISGSLAFAALISVIPRSNGYIIFIAWAFVLVVYKKAKAIKDAFDWVYQKINGMEMEKQELPRLPV</sequence>